<dbReference type="AlphaFoldDB" id="A0A1F5HGJ1"/>
<evidence type="ECO:0000256" key="5">
    <source>
        <dbReference type="ARBA" id="ARBA00022692"/>
    </source>
</evidence>
<dbReference type="GO" id="GO:0015628">
    <property type="term" value="P:protein secretion by the type II secretion system"/>
    <property type="evidence" value="ECO:0007669"/>
    <property type="project" value="TreeGrafter"/>
</dbReference>
<evidence type="ECO:0000256" key="1">
    <source>
        <dbReference type="ARBA" id="ARBA00004429"/>
    </source>
</evidence>
<evidence type="ECO:0000256" key="7">
    <source>
        <dbReference type="ARBA" id="ARBA00023136"/>
    </source>
</evidence>
<keyword evidence="5 8" id="KW-0812">Transmembrane</keyword>
<evidence type="ECO:0000256" key="6">
    <source>
        <dbReference type="ARBA" id="ARBA00022989"/>
    </source>
</evidence>
<dbReference type="PANTHER" id="PTHR30012">
    <property type="entry name" value="GENERAL SECRETION PATHWAY PROTEIN"/>
    <property type="match status" value="1"/>
</dbReference>
<dbReference type="FunFam" id="1.20.81.30:FF:000001">
    <property type="entry name" value="Type II secretion system protein F"/>
    <property type="match status" value="2"/>
</dbReference>
<protein>
    <recommendedName>
        <fullName evidence="9">Type II secretion system protein GspF domain-containing protein</fullName>
    </recommendedName>
</protein>
<dbReference type="Proteomes" id="UP000176751">
    <property type="component" value="Unassembled WGS sequence"/>
</dbReference>
<evidence type="ECO:0000256" key="3">
    <source>
        <dbReference type="ARBA" id="ARBA00022475"/>
    </source>
</evidence>
<dbReference type="InterPro" id="IPR042094">
    <property type="entry name" value="T2SS_GspF_sf"/>
</dbReference>
<keyword evidence="3" id="KW-1003">Cell membrane</keyword>
<evidence type="ECO:0000313" key="11">
    <source>
        <dbReference type="Proteomes" id="UP000176751"/>
    </source>
</evidence>
<organism evidence="10 11">
    <name type="scientific">Candidatus Curtissbacteria bacterium RIFOXYA1_FULL_41_14</name>
    <dbReference type="NCBI Taxonomy" id="1797737"/>
    <lineage>
        <taxon>Bacteria</taxon>
        <taxon>Candidatus Curtissiibacteriota</taxon>
    </lineage>
</organism>
<comment type="subcellular location">
    <subcellularLocation>
        <location evidence="1">Cell inner membrane</location>
        <topology evidence="1">Multi-pass membrane protein</topology>
    </subcellularLocation>
</comment>
<evidence type="ECO:0000259" key="9">
    <source>
        <dbReference type="Pfam" id="PF00482"/>
    </source>
</evidence>
<gene>
    <name evidence="10" type="ORF">A2196_05320</name>
</gene>
<feature type="transmembrane region" description="Helical" evidence="8">
    <location>
        <begin position="171"/>
        <end position="193"/>
    </location>
</feature>
<sequence length="404" mass="44402">MSLYRYSAKDTSGKKFVGEVEAIDEKALVTTLQGQGLVPIDIKERGTQSRISIEKVLPRTGGVPSSEIVGFTRQLSTMISAGLPLTDALVILEKQTKNKHFIRVLSEVVADVEGGISLSGALGKHPKIFNVIYIRLVEAGETGGVLDKVLNKLAESLEKEREFKSKTRGAFIYPGIVVVVMIIVMSIMMIFVIPKLTSLYTEIGAALPLPTRVLIFTSNFMRNFWWLLLMMIGAFIYSFKAFVSTPKGSMIVSNMVLRLPIWGKIRKTLVLAQFTRTLGLLIGSGIPIITALRVVADLLATPSYKEGIEFVISRVERGSPLYQPLATNPDFPPIIGQMVRVGEETGKMDEVLVRLSVYFEAESENLIRNLTTALEPVILVILGAGVGILVLSIILPIYNLTSQF</sequence>
<keyword evidence="4" id="KW-0997">Cell inner membrane</keyword>
<dbReference type="EMBL" id="MFCA01000002">
    <property type="protein sequence ID" value="OGE03192.1"/>
    <property type="molecule type" value="Genomic_DNA"/>
</dbReference>
<feature type="transmembrane region" description="Helical" evidence="8">
    <location>
        <begin position="377"/>
        <end position="398"/>
    </location>
</feature>
<evidence type="ECO:0000256" key="8">
    <source>
        <dbReference type="SAM" id="Phobius"/>
    </source>
</evidence>
<accession>A0A1F5HGJ1</accession>
<keyword evidence="6 8" id="KW-1133">Transmembrane helix</keyword>
<dbReference type="PANTHER" id="PTHR30012:SF0">
    <property type="entry name" value="TYPE II SECRETION SYSTEM PROTEIN F-RELATED"/>
    <property type="match status" value="1"/>
</dbReference>
<dbReference type="GO" id="GO:0005886">
    <property type="term" value="C:plasma membrane"/>
    <property type="evidence" value="ECO:0007669"/>
    <property type="project" value="UniProtKB-SubCell"/>
</dbReference>
<dbReference type="PRINTS" id="PR00812">
    <property type="entry name" value="BCTERIALGSPF"/>
</dbReference>
<name>A0A1F5HGJ1_9BACT</name>
<feature type="transmembrane region" description="Helical" evidence="8">
    <location>
        <begin position="224"/>
        <end position="243"/>
    </location>
</feature>
<evidence type="ECO:0000313" key="10">
    <source>
        <dbReference type="EMBL" id="OGE03192.1"/>
    </source>
</evidence>
<feature type="domain" description="Type II secretion system protein GspF" evidence="9">
    <location>
        <begin position="71"/>
        <end position="194"/>
    </location>
</feature>
<dbReference type="Gene3D" id="1.20.81.30">
    <property type="entry name" value="Type II secretion system (T2SS), domain F"/>
    <property type="match status" value="2"/>
</dbReference>
<reference evidence="10 11" key="1">
    <citation type="journal article" date="2016" name="Nat. Commun.">
        <title>Thousands of microbial genomes shed light on interconnected biogeochemical processes in an aquifer system.</title>
        <authorList>
            <person name="Anantharaman K."/>
            <person name="Brown C.T."/>
            <person name="Hug L.A."/>
            <person name="Sharon I."/>
            <person name="Castelle C.J."/>
            <person name="Probst A.J."/>
            <person name="Thomas B.C."/>
            <person name="Singh A."/>
            <person name="Wilkins M.J."/>
            <person name="Karaoz U."/>
            <person name="Brodie E.L."/>
            <person name="Williams K.H."/>
            <person name="Hubbard S.S."/>
            <person name="Banfield J.F."/>
        </authorList>
    </citation>
    <scope>NUCLEOTIDE SEQUENCE [LARGE SCALE GENOMIC DNA]</scope>
</reference>
<evidence type="ECO:0000256" key="2">
    <source>
        <dbReference type="ARBA" id="ARBA00005745"/>
    </source>
</evidence>
<dbReference type="InterPro" id="IPR003004">
    <property type="entry name" value="GspF/PilC"/>
</dbReference>
<comment type="similarity">
    <text evidence="2">Belongs to the GSP F family.</text>
</comment>
<dbReference type="Pfam" id="PF00482">
    <property type="entry name" value="T2SSF"/>
    <property type="match status" value="2"/>
</dbReference>
<feature type="domain" description="Type II secretion system protein GspF" evidence="9">
    <location>
        <begin position="274"/>
        <end position="396"/>
    </location>
</feature>
<keyword evidence="7 8" id="KW-0472">Membrane</keyword>
<comment type="caution">
    <text evidence="10">The sequence shown here is derived from an EMBL/GenBank/DDBJ whole genome shotgun (WGS) entry which is preliminary data.</text>
</comment>
<dbReference type="STRING" id="1797737.A2196_05320"/>
<dbReference type="InterPro" id="IPR018076">
    <property type="entry name" value="T2SS_GspF_dom"/>
</dbReference>
<evidence type="ECO:0000256" key="4">
    <source>
        <dbReference type="ARBA" id="ARBA00022519"/>
    </source>
</evidence>
<proteinExistence type="inferred from homology"/>